<protein>
    <submittedName>
        <fullName evidence="1">Uncharacterized protein</fullName>
    </submittedName>
</protein>
<accession>A0ACC2NIF9</accession>
<organism evidence="1 2">
    <name type="scientific">Eretmocerus hayati</name>
    <dbReference type="NCBI Taxonomy" id="131215"/>
    <lineage>
        <taxon>Eukaryota</taxon>
        <taxon>Metazoa</taxon>
        <taxon>Ecdysozoa</taxon>
        <taxon>Arthropoda</taxon>
        <taxon>Hexapoda</taxon>
        <taxon>Insecta</taxon>
        <taxon>Pterygota</taxon>
        <taxon>Neoptera</taxon>
        <taxon>Endopterygota</taxon>
        <taxon>Hymenoptera</taxon>
        <taxon>Apocrita</taxon>
        <taxon>Proctotrupomorpha</taxon>
        <taxon>Chalcidoidea</taxon>
        <taxon>Aphelinidae</taxon>
        <taxon>Aphelininae</taxon>
        <taxon>Eretmocerus</taxon>
    </lineage>
</organism>
<proteinExistence type="predicted"/>
<sequence length="405" mass="44562">MFRAIPDFGHINLISRNILTKYFSSIPPSQHNCDPNYVKKIISRRGVHLDRTPLKNADDESSARRKSNSSDESRCKKIICRKARTILVAIVGGGYTPMYTTLLLKQNPAIREIHVIDTNDSLASPVCDMRQIDTSATVKHYKMKHIIDGLRNVDIVALMDESDFSLGNKGPYNQFTSCFDYVKKNTECMVKACPDAIVAVFTRPVTATVPLISEVFKKSGIWDPNKIIGSAALESIRITSMMANHLNLSPSSVKVPIAGGVDSSTTVPLLSRIQPSYDFSIEDQCSFIHQFKAIDEKIHETEQKSPILSSSVAAAKFLSSLVNGLDGHAVAMENAYVRSDVLPFCPYMTSEVLFGPNGVKKNFGLPKISARDVALVEQAASMIGKITDTVGRFVSTGRVENKANE</sequence>
<dbReference type="EMBL" id="CM056743">
    <property type="protein sequence ID" value="KAJ8670578.1"/>
    <property type="molecule type" value="Genomic_DNA"/>
</dbReference>
<name>A0ACC2NIF9_9HYME</name>
<gene>
    <name evidence="1" type="ORF">QAD02_001837</name>
</gene>
<keyword evidence="2" id="KW-1185">Reference proteome</keyword>
<dbReference type="Proteomes" id="UP001239111">
    <property type="component" value="Chromosome 3"/>
</dbReference>
<evidence type="ECO:0000313" key="2">
    <source>
        <dbReference type="Proteomes" id="UP001239111"/>
    </source>
</evidence>
<evidence type="ECO:0000313" key="1">
    <source>
        <dbReference type="EMBL" id="KAJ8670578.1"/>
    </source>
</evidence>
<reference evidence="1" key="1">
    <citation type="submission" date="2023-04" db="EMBL/GenBank/DDBJ databases">
        <title>A chromosome-level genome assembly of the parasitoid wasp Eretmocerus hayati.</title>
        <authorList>
            <person name="Zhong Y."/>
            <person name="Liu S."/>
            <person name="Liu Y."/>
        </authorList>
    </citation>
    <scope>NUCLEOTIDE SEQUENCE</scope>
    <source>
        <strain evidence="1">ZJU_SS_LIU_2023</strain>
    </source>
</reference>
<comment type="caution">
    <text evidence="1">The sequence shown here is derived from an EMBL/GenBank/DDBJ whole genome shotgun (WGS) entry which is preliminary data.</text>
</comment>